<proteinExistence type="predicted"/>
<keyword evidence="1" id="KW-0472">Membrane</keyword>
<keyword evidence="1" id="KW-0812">Transmembrane</keyword>
<organism evidence="2">
    <name type="scientific">marine sediment metagenome</name>
    <dbReference type="NCBI Taxonomy" id="412755"/>
    <lineage>
        <taxon>unclassified sequences</taxon>
        <taxon>metagenomes</taxon>
        <taxon>ecological metagenomes</taxon>
    </lineage>
</organism>
<keyword evidence="1" id="KW-1133">Transmembrane helix</keyword>
<evidence type="ECO:0000256" key="1">
    <source>
        <dbReference type="SAM" id="Phobius"/>
    </source>
</evidence>
<accession>A0A0F9FPP6</accession>
<reference evidence="2" key="1">
    <citation type="journal article" date="2015" name="Nature">
        <title>Complex archaea that bridge the gap between prokaryotes and eukaryotes.</title>
        <authorList>
            <person name="Spang A."/>
            <person name="Saw J.H."/>
            <person name="Jorgensen S.L."/>
            <person name="Zaremba-Niedzwiedzka K."/>
            <person name="Martijn J."/>
            <person name="Lind A.E."/>
            <person name="van Eijk R."/>
            <person name="Schleper C."/>
            <person name="Guy L."/>
            <person name="Ettema T.J."/>
        </authorList>
    </citation>
    <scope>NUCLEOTIDE SEQUENCE</scope>
</reference>
<dbReference type="EMBL" id="LAZR01020555">
    <property type="protein sequence ID" value="KKL88469.1"/>
    <property type="molecule type" value="Genomic_DNA"/>
</dbReference>
<name>A0A0F9FPP6_9ZZZZ</name>
<dbReference type="AlphaFoldDB" id="A0A0F9FPP6"/>
<evidence type="ECO:0000313" key="2">
    <source>
        <dbReference type="EMBL" id="KKL88469.1"/>
    </source>
</evidence>
<comment type="caution">
    <text evidence="2">The sequence shown here is derived from an EMBL/GenBank/DDBJ whole genome shotgun (WGS) entry which is preliminary data.</text>
</comment>
<feature type="transmembrane region" description="Helical" evidence="1">
    <location>
        <begin position="12"/>
        <end position="35"/>
    </location>
</feature>
<sequence>MLQWLKYWRRWAFASWLFFLGLVFIFVCLPTCAVVKYVRDHDVAMDYAADWASRIENAKLVECVHHDSDYDGYVSCTVYRGSADPLYIECAAALSLNEGCRGRKGE</sequence>
<protein>
    <submittedName>
        <fullName evidence="2">Uncharacterized protein</fullName>
    </submittedName>
</protein>
<gene>
    <name evidence="2" type="ORF">LCGC14_1924370</name>
</gene>